<keyword evidence="1" id="KW-0812">Transmembrane</keyword>
<accession>A0A6M3KH83</accession>
<protein>
    <submittedName>
        <fullName evidence="2">Uncharacterized protein</fullName>
    </submittedName>
</protein>
<evidence type="ECO:0000313" key="2">
    <source>
        <dbReference type="EMBL" id="QJA81316.1"/>
    </source>
</evidence>
<dbReference type="EMBL" id="MT142455">
    <property type="protein sequence ID" value="QJA81316.1"/>
    <property type="molecule type" value="Genomic_DNA"/>
</dbReference>
<evidence type="ECO:0000256" key="1">
    <source>
        <dbReference type="SAM" id="Phobius"/>
    </source>
</evidence>
<proteinExistence type="predicted"/>
<dbReference type="AlphaFoldDB" id="A0A6M3KH83"/>
<feature type="transmembrane region" description="Helical" evidence="1">
    <location>
        <begin position="16"/>
        <end position="37"/>
    </location>
</feature>
<keyword evidence="1" id="KW-0472">Membrane</keyword>
<gene>
    <name evidence="2" type="ORF">MM415A00555_0007</name>
</gene>
<reference evidence="2" key="1">
    <citation type="submission" date="2020-03" db="EMBL/GenBank/DDBJ databases">
        <title>The deep terrestrial virosphere.</title>
        <authorList>
            <person name="Holmfeldt K."/>
            <person name="Nilsson E."/>
            <person name="Simone D."/>
            <person name="Lopez-Fernandez M."/>
            <person name="Wu X."/>
            <person name="de Brujin I."/>
            <person name="Lundin D."/>
            <person name="Andersson A."/>
            <person name="Bertilsson S."/>
            <person name="Dopson M."/>
        </authorList>
    </citation>
    <scope>NUCLEOTIDE SEQUENCE</scope>
    <source>
        <strain evidence="2">MM415A00555</strain>
    </source>
</reference>
<name>A0A6M3KH83_9ZZZZ</name>
<keyword evidence="1" id="KW-1133">Transmembrane helix</keyword>
<sequence>MNLTSKNNGFEKRMKVGLLIIIIGGFLSYSALKIYILDPALYAEKVMVLNLASETKMERTFNLSLATQNKESIIRIESNFDWVRKNQEVMQHQNSQIQGNINELLKVVKELKKQ</sequence>
<organism evidence="2">
    <name type="scientific">viral metagenome</name>
    <dbReference type="NCBI Taxonomy" id="1070528"/>
    <lineage>
        <taxon>unclassified sequences</taxon>
        <taxon>metagenomes</taxon>
        <taxon>organismal metagenomes</taxon>
    </lineage>
</organism>